<name>A0A291IRK4_9MOLU</name>
<evidence type="ECO:0000313" key="7">
    <source>
        <dbReference type="EMBL" id="ATG97390.1"/>
    </source>
</evidence>
<dbReference type="GO" id="GO:0008855">
    <property type="term" value="F:exodeoxyribonuclease VII activity"/>
    <property type="evidence" value="ECO:0007669"/>
    <property type="project" value="UniProtKB-UniRule"/>
</dbReference>
<dbReference type="Pfam" id="PF02609">
    <property type="entry name" value="Exonuc_VII_S"/>
    <property type="match status" value="1"/>
</dbReference>
<evidence type="ECO:0000256" key="5">
    <source>
        <dbReference type="ARBA" id="ARBA00022839"/>
    </source>
</evidence>
<dbReference type="EC" id="3.1.11.6" evidence="6"/>
<keyword evidence="3" id="KW-0540">Nuclease</keyword>
<comment type="similarity">
    <text evidence="1">Belongs to the XseB family.</text>
</comment>
<evidence type="ECO:0000313" key="8">
    <source>
        <dbReference type="Proteomes" id="UP000232227"/>
    </source>
</evidence>
<dbReference type="SUPFAM" id="SSF116842">
    <property type="entry name" value="XseB-like"/>
    <property type="match status" value="1"/>
</dbReference>
<dbReference type="InterPro" id="IPR003761">
    <property type="entry name" value="Exonuc_VII_S"/>
</dbReference>
<dbReference type="OrthoDB" id="399981at2"/>
<reference evidence="7 8" key="1">
    <citation type="submission" date="2017-09" db="EMBL/GenBank/DDBJ databases">
        <title>SPAdes assembly of the Mesoplasma lactucae genome.</title>
        <authorList>
            <person name="Knight T.F."/>
            <person name="Rubinstein R."/>
            <person name="Citino T."/>
        </authorList>
    </citation>
    <scope>NUCLEOTIDE SEQUENCE [LARGE SCALE GENOMIC DNA]</scope>
    <source>
        <strain evidence="7 8">831-C4</strain>
    </source>
</reference>
<proteinExistence type="inferred from homology"/>
<evidence type="ECO:0000256" key="2">
    <source>
        <dbReference type="ARBA" id="ARBA00022490"/>
    </source>
</evidence>
<evidence type="ECO:0000256" key="1">
    <source>
        <dbReference type="ARBA" id="ARBA00009998"/>
    </source>
</evidence>
<keyword evidence="8" id="KW-1185">Reference proteome</keyword>
<dbReference type="RefSeq" id="WP_096862678.1">
    <property type="nucleotide sequence ID" value="NZ_CP023668.1"/>
</dbReference>
<gene>
    <name evidence="7" type="primary">xseB</name>
    <name evidence="7" type="ORF">CP520_01280</name>
</gene>
<sequence>MENKDKSFDELMNETNQYINKLNSNDITMDEAMKLFELGVKNLNEAKAKLSENKAKIQKVLEDNKLEDFN</sequence>
<dbReference type="Proteomes" id="UP000232227">
    <property type="component" value="Chromosome"/>
</dbReference>
<accession>A0A291IRK4</accession>
<organism evidence="7 8">
    <name type="scientific">Mesoplasma lactucae ATCC 49193</name>
    <dbReference type="NCBI Taxonomy" id="81460"/>
    <lineage>
        <taxon>Bacteria</taxon>
        <taxon>Bacillati</taxon>
        <taxon>Mycoplasmatota</taxon>
        <taxon>Mollicutes</taxon>
        <taxon>Entomoplasmatales</taxon>
        <taxon>Entomoplasmataceae</taxon>
        <taxon>Mesoplasma</taxon>
    </lineage>
</organism>
<dbReference type="GO" id="GO:0009318">
    <property type="term" value="C:exodeoxyribonuclease VII complex"/>
    <property type="evidence" value="ECO:0007669"/>
    <property type="project" value="UniProtKB-UniRule"/>
</dbReference>
<dbReference type="GO" id="GO:0006308">
    <property type="term" value="P:DNA catabolic process"/>
    <property type="evidence" value="ECO:0007669"/>
    <property type="project" value="UniProtKB-UniRule"/>
</dbReference>
<protein>
    <recommendedName>
        <fullName evidence="6">Exodeoxyribonuclease VII small subunit</fullName>
        <ecNumber evidence="6">3.1.11.6</ecNumber>
    </recommendedName>
</protein>
<evidence type="ECO:0000256" key="4">
    <source>
        <dbReference type="ARBA" id="ARBA00022801"/>
    </source>
</evidence>
<dbReference type="NCBIfam" id="TIGR01280">
    <property type="entry name" value="xseB"/>
    <property type="match status" value="1"/>
</dbReference>
<evidence type="ECO:0000256" key="6">
    <source>
        <dbReference type="NCBIfam" id="TIGR01280"/>
    </source>
</evidence>
<keyword evidence="5" id="KW-0269">Exonuclease</keyword>
<dbReference type="EMBL" id="CP023668">
    <property type="protein sequence ID" value="ATG97390.1"/>
    <property type="molecule type" value="Genomic_DNA"/>
</dbReference>
<keyword evidence="2" id="KW-0963">Cytoplasm</keyword>
<dbReference type="InterPro" id="IPR037004">
    <property type="entry name" value="Exonuc_VII_ssu_sf"/>
</dbReference>
<dbReference type="Gene3D" id="1.10.287.1040">
    <property type="entry name" value="Exonuclease VII, small subunit"/>
    <property type="match status" value="1"/>
</dbReference>
<evidence type="ECO:0000256" key="3">
    <source>
        <dbReference type="ARBA" id="ARBA00022722"/>
    </source>
</evidence>
<keyword evidence="4" id="KW-0378">Hydrolase</keyword>
<dbReference type="AlphaFoldDB" id="A0A291IRK4"/>
<dbReference type="KEGG" id="mlac:CP520_01280"/>